<gene>
    <name evidence="1" type="ORF">AB4874_13425</name>
</gene>
<evidence type="ECO:0000313" key="2">
    <source>
        <dbReference type="Proteomes" id="UP001557465"/>
    </source>
</evidence>
<name>A0ABV3TM35_9RHOB</name>
<dbReference type="RefSeq" id="WP_295532271.1">
    <property type="nucleotide sequence ID" value="NZ_JBFRYC010000008.1"/>
</dbReference>
<keyword evidence="2" id="KW-1185">Reference proteome</keyword>
<reference evidence="1 2" key="1">
    <citation type="journal article" date="2011" name="Int. J. Syst. Evol. Microbiol.">
        <title>Zhongshania antarctica gen. nov., sp. nov. and Zhongshania guokunii sp. nov., gammaproteobacteria respectively isolated from coastal attached (fast) ice and surface seawater of the Antarctic.</title>
        <authorList>
            <person name="Li H.J."/>
            <person name="Zhang X.Y."/>
            <person name="Chen C.X."/>
            <person name="Zhang Y.J."/>
            <person name="Gao Z.M."/>
            <person name="Yu Y."/>
            <person name="Chen X.L."/>
            <person name="Chen B."/>
            <person name="Zhang Y.Z."/>
        </authorList>
    </citation>
    <scope>NUCLEOTIDE SEQUENCE [LARGE SCALE GENOMIC DNA]</scope>
    <source>
        <strain evidence="1 2">15-R06ZXC-3</strain>
    </source>
</reference>
<protein>
    <recommendedName>
        <fullName evidence="3">CopG family transcriptional regulator</fullName>
    </recommendedName>
</protein>
<comment type="caution">
    <text evidence="1">The sequence shown here is derived from an EMBL/GenBank/DDBJ whole genome shotgun (WGS) entry which is preliminary data.</text>
</comment>
<evidence type="ECO:0008006" key="3">
    <source>
        <dbReference type="Google" id="ProtNLM"/>
    </source>
</evidence>
<sequence length="61" mass="7123">MDKKDKAKKSRKDGQLVIRIATHERDAFVALCDTLDTSAARELRRYIRRFLNEHETDTSDS</sequence>
<proteinExistence type="predicted"/>
<accession>A0ABV3TM35</accession>
<dbReference type="EMBL" id="JBFRYC010000008">
    <property type="protein sequence ID" value="MEX1662640.1"/>
    <property type="molecule type" value="Genomic_DNA"/>
</dbReference>
<organism evidence="1 2">
    <name type="scientific">Thioclava arctica</name>
    <dbReference type="NCBI Taxonomy" id="3238301"/>
    <lineage>
        <taxon>Bacteria</taxon>
        <taxon>Pseudomonadati</taxon>
        <taxon>Pseudomonadota</taxon>
        <taxon>Alphaproteobacteria</taxon>
        <taxon>Rhodobacterales</taxon>
        <taxon>Paracoccaceae</taxon>
        <taxon>Thioclava</taxon>
    </lineage>
</organism>
<dbReference type="Proteomes" id="UP001557465">
    <property type="component" value="Unassembled WGS sequence"/>
</dbReference>
<evidence type="ECO:0000313" key="1">
    <source>
        <dbReference type="EMBL" id="MEX1662640.1"/>
    </source>
</evidence>